<dbReference type="RefSeq" id="WP_097803725.1">
    <property type="nucleotide sequence ID" value="NZ_FXYH01000003.1"/>
</dbReference>
<accession>A0A238K512</accession>
<keyword evidence="2" id="KW-1185">Reference proteome</keyword>
<evidence type="ECO:0000313" key="2">
    <source>
        <dbReference type="Proteomes" id="UP000220836"/>
    </source>
</evidence>
<dbReference type="EMBL" id="FXYH01000003">
    <property type="protein sequence ID" value="SMX37863.1"/>
    <property type="molecule type" value="Genomic_DNA"/>
</dbReference>
<sequence>MNEAIQNRRTTPQLVQTAIEGAKRAGLPVSAVEVRGGGIVRILVGEVENTTNASEAKTCDAIFEERSG</sequence>
<name>A0A238K512_9RHOB</name>
<dbReference type="Proteomes" id="UP000220836">
    <property type="component" value="Unassembled WGS sequence"/>
</dbReference>
<protein>
    <submittedName>
        <fullName evidence="1">Uncharacterized protein</fullName>
    </submittedName>
</protein>
<organism evidence="1 2">
    <name type="scientific">Pelagimonas varians</name>
    <dbReference type="NCBI Taxonomy" id="696760"/>
    <lineage>
        <taxon>Bacteria</taxon>
        <taxon>Pseudomonadati</taxon>
        <taxon>Pseudomonadota</taxon>
        <taxon>Alphaproteobacteria</taxon>
        <taxon>Rhodobacterales</taxon>
        <taxon>Roseobacteraceae</taxon>
        <taxon>Pelagimonas</taxon>
    </lineage>
</organism>
<gene>
    <name evidence="1" type="ORF">PEV8663_01225</name>
</gene>
<reference evidence="1 2" key="1">
    <citation type="submission" date="2017-05" db="EMBL/GenBank/DDBJ databases">
        <authorList>
            <person name="Song R."/>
            <person name="Chenine A.L."/>
            <person name="Ruprecht R.M."/>
        </authorList>
    </citation>
    <scope>NUCLEOTIDE SEQUENCE [LARGE SCALE GENOMIC DNA]</scope>
    <source>
        <strain evidence="1 2">CECT 8663</strain>
    </source>
</reference>
<proteinExistence type="predicted"/>
<dbReference type="AlphaFoldDB" id="A0A238K512"/>
<evidence type="ECO:0000313" key="1">
    <source>
        <dbReference type="EMBL" id="SMX37863.1"/>
    </source>
</evidence>